<organism evidence="12 13">
    <name type="scientific">Cedecea neteri</name>
    <dbReference type="NCBI Taxonomy" id="158822"/>
    <lineage>
        <taxon>Bacteria</taxon>
        <taxon>Pseudomonadati</taxon>
        <taxon>Pseudomonadota</taxon>
        <taxon>Gammaproteobacteria</taxon>
        <taxon>Enterobacterales</taxon>
        <taxon>Enterobacteriaceae</taxon>
        <taxon>Cedecea</taxon>
    </lineage>
</organism>
<comment type="subcellular location">
    <subcellularLocation>
        <location evidence="1">Cell inner membrane</location>
        <topology evidence="1">Single-pass membrane protein</topology>
        <orientation evidence="1">Periplasmic side</orientation>
    </subcellularLocation>
</comment>
<comment type="similarity">
    <text evidence="2">Belongs to the TonB family.</text>
</comment>
<accession>A0A089PYX3</accession>
<dbReference type="InterPro" id="IPR051045">
    <property type="entry name" value="TonB-dependent_transducer"/>
</dbReference>
<protein>
    <submittedName>
        <fullName evidence="12">Energy transducer TonB</fullName>
    </submittedName>
</protein>
<evidence type="ECO:0000256" key="9">
    <source>
        <dbReference type="ARBA" id="ARBA00023136"/>
    </source>
</evidence>
<name>A0A089PYX3_9ENTR</name>
<evidence type="ECO:0000256" key="6">
    <source>
        <dbReference type="ARBA" id="ARBA00022692"/>
    </source>
</evidence>
<keyword evidence="3" id="KW-0813">Transport</keyword>
<dbReference type="Pfam" id="PF03544">
    <property type="entry name" value="TonB_C"/>
    <property type="match status" value="1"/>
</dbReference>
<evidence type="ECO:0000256" key="2">
    <source>
        <dbReference type="ARBA" id="ARBA00006555"/>
    </source>
</evidence>
<feature type="compositionally biased region" description="Basic and acidic residues" evidence="10">
    <location>
        <begin position="90"/>
        <end position="100"/>
    </location>
</feature>
<keyword evidence="4" id="KW-1003">Cell membrane</keyword>
<dbReference type="NCBIfam" id="TIGR01352">
    <property type="entry name" value="tonB_Cterm"/>
    <property type="match status" value="1"/>
</dbReference>
<evidence type="ECO:0000313" key="13">
    <source>
        <dbReference type="Proteomes" id="UP000029481"/>
    </source>
</evidence>
<feature type="compositionally biased region" description="Low complexity" evidence="10">
    <location>
        <begin position="142"/>
        <end position="168"/>
    </location>
</feature>
<dbReference type="RefSeq" id="WP_038477834.1">
    <property type="nucleotide sequence ID" value="NZ_CP009451.1"/>
</dbReference>
<dbReference type="AlphaFoldDB" id="A0A089PYX3"/>
<dbReference type="GO" id="GO:0098797">
    <property type="term" value="C:plasma membrane protein complex"/>
    <property type="evidence" value="ECO:0007669"/>
    <property type="project" value="TreeGrafter"/>
</dbReference>
<keyword evidence="7" id="KW-0653">Protein transport</keyword>
<keyword evidence="13" id="KW-1185">Reference proteome</keyword>
<keyword evidence="8" id="KW-1133">Transmembrane helix</keyword>
<evidence type="ECO:0000313" key="12">
    <source>
        <dbReference type="EMBL" id="AIR05592.1"/>
    </source>
</evidence>
<dbReference type="PANTHER" id="PTHR33446">
    <property type="entry name" value="PROTEIN TONB-RELATED"/>
    <property type="match status" value="1"/>
</dbReference>
<evidence type="ECO:0000256" key="5">
    <source>
        <dbReference type="ARBA" id="ARBA00022519"/>
    </source>
</evidence>
<dbReference type="InterPro" id="IPR037682">
    <property type="entry name" value="TonB_C"/>
</dbReference>
<dbReference type="KEGG" id="cnt:JT31_13515"/>
<dbReference type="OrthoDB" id="8703302at2"/>
<dbReference type="GO" id="GO:0015031">
    <property type="term" value="P:protein transport"/>
    <property type="evidence" value="ECO:0007669"/>
    <property type="project" value="UniProtKB-KW"/>
</dbReference>
<evidence type="ECO:0000256" key="3">
    <source>
        <dbReference type="ARBA" id="ARBA00022448"/>
    </source>
</evidence>
<evidence type="ECO:0000256" key="10">
    <source>
        <dbReference type="SAM" id="MobiDB-lite"/>
    </source>
</evidence>
<evidence type="ECO:0000256" key="7">
    <source>
        <dbReference type="ARBA" id="ARBA00022927"/>
    </source>
</evidence>
<evidence type="ECO:0000256" key="4">
    <source>
        <dbReference type="ARBA" id="ARBA00022475"/>
    </source>
</evidence>
<dbReference type="SUPFAM" id="SSF74653">
    <property type="entry name" value="TolA/TonB C-terminal domain"/>
    <property type="match status" value="1"/>
</dbReference>
<evidence type="ECO:0000259" key="11">
    <source>
        <dbReference type="PROSITE" id="PS52015"/>
    </source>
</evidence>
<reference evidence="12 13" key="1">
    <citation type="submission" date="2014-09" db="EMBL/GenBank/DDBJ databases">
        <title>Cedecea neteri SSMD04 Genome Sequencing.</title>
        <authorList>
            <person name="Tan J.-Y."/>
        </authorList>
    </citation>
    <scope>NUCLEOTIDE SEQUENCE [LARGE SCALE GENOMIC DNA]</scope>
    <source>
        <strain evidence="12 13">SSMD04</strain>
    </source>
</reference>
<keyword evidence="6" id="KW-0812">Transmembrane</keyword>
<dbReference type="GO" id="GO:0031992">
    <property type="term" value="F:energy transducer activity"/>
    <property type="evidence" value="ECO:0007669"/>
    <property type="project" value="TreeGrafter"/>
</dbReference>
<evidence type="ECO:0000256" key="8">
    <source>
        <dbReference type="ARBA" id="ARBA00022989"/>
    </source>
</evidence>
<feature type="domain" description="TonB C-terminal" evidence="11">
    <location>
        <begin position="171"/>
        <end position="265"/>
    </location>
</feature>
<dbReference type="EMBL" id="CP009451">
    <property type="protein sequence ID" value="AIR05592.1"/>
    <property type="molecule type" value="Genomic_DNA"/>
</dbReference>
<feature type="region of interest" description="Disordered" evidence="10">
    <location>
        <begin position="62"/>
        <end position="168"/>
    </location>
</feature>
<dbReference type="PROSITE" id="PS52015">
    <property type="entry name" value="TONB_CTD"/>
    <property type="match status" value="1"/>
</dbReference>
<dbReference type="GO" id="GO:0055085">
    <property type="term" value="P:transmembrane transport"/>
    <property type="evidence" value="ECO:0007669"/>
    <property type="project" value="InterPro"/>
</dbReference>
<dbReference type="InterPro" id="IPR006260">
    <property type="entry name" value="TonB/TolA_C"/>
</dbReference>
<sequence length="265" mass="28469">MPSTLPIRQPLPAWPDSLPASRRGTGLLLALLLHAGVFLWLAYRPTQEQPATAPPPIALMILPSTDPASTATPEKQPDKIKQIRSAAPQEKAEPKEEVKSVEAPNPEIVVAKKVRHSAKTRPQPVKPHDAEVPPAPTPPAPETHAPASHPQQSAGTAGSSTVSAPSPGEVNWVSLLRQRLDRFKRYPAQALRQQAQGVVYLSLTLDRHGQVLSVALEKSSGTPTLDREALALPARATPLPAPTEDIAPGQAQIMLTLPIRFDLRP</sequence>
<keyword evidence="5" id="KW-0997">Cell inner membrane</keyword>
<proteinExistence type="inferred from homology"/>
<gene>
    <name evidence="12" type="ORF">JT31_13515</name>
</gene>
<evidence type="ECO:0000256" key="1">
    <source>
        <dbReference type="ARBA" id="ARBA00004383"/>
    </source>
</evidence>
<dbReference type="Gene3D" id="3.30.1150.10">
    <property type="match status" value="1"/>
</dbReference>
<dbReference type="Proteomes" id="UP000029481">
    <property type="component" value="Chromosome"/>
</dbReference>
<dbReference type="PANTHER" id="PTHR33446:SF2">
    <property type="entry name" value="PROTEIN TONB"/>
    <property type="match status" value="1"/>
</dbReference>
<keyword evidence="9" id="KW-0472">Membrane</keyword>